<dbReference type="InterPro" id="IPR011990">
    <property type="entry name" value="TPR-like_helical_dom_sf"/>
</dbReference>
<evidence type="ECO:0000256" key="4">
    <source>
        <dbReference type="ARBA" id="ARBA00044511"/>
    </source>
</evidence>
<evidence type="ECO:0000259" key="7">
    <source>
        <dbReference type="Pfam" id="PF17177"/>
    </source>
</evidence>
<evidence type="ECO:0000256" key="1">
    <source>
        <dbReference type="ARBA" id="ARBA00006192"/>
    </source>
</evidence>
<feature type="region of interest" description="Disordered" evidence="6">
    <location>
        <begin position="644"/>
        <end position="698"/>
    </location>
</feature>
<dbReference type="STRING" id="454130.A0A0U4YVA6"/>
<feature type="domain" description="Pentatricopeptide repeat-containing protein-mitochondrial" evidence="8">
    <location>
        <begin position="407"/>
        <end position="520"/>
    </location>
</feature>
<protein>
    <submittedName>
        <fullName evidence="9">Uncharacterized protein</fullName>
    </submittedName>
</protein>
<proteinExistence type="inferred from homology"/>
<sequence length="698" mass="79370">MGACHVTLLLSPVYDARGMKADIKTALFTCNSCLICWVILGKGHVDMHVIRAFSRRPCELKFPANNPARMSHRRLVLDELWHCLCPSFTSNSLKLYRNNLFAKARPQCPGSVLPVPSYLPKRHSSDSTQPRDADRKPEEKDVFDDKGPDIRPDGKLNLTPRNANRQKSQRDKKARGGYIVPIHLQSLTTLEIETKLQDTAKKSPSVYSAMQKLQHLIQDRKIEPSARHYKWLIQCHSDPQHGSPNLVRQLLLEMEQNDIPLDSGTLHAALQALAVHPDYTLRQDVLRAMRDRWLPLSPDGWHYVVAGLIREHQFELALDNIAHMERKDIVVKGWLHSLLVYYLCECEEFGQILELLRTRLEQGYPVTQELWVHVLNAATAACHLPTIRFIWKRVVESGSLDPESHSCHRIIENATEHGDTRLGRSVLLYLRIRGMPLKAWHYEKLCQMNVTSGNLYESLRVLCEMKGAGHTVQSSSVEPILNHCISKKIRPRDVWSHLKDLKSKGQDIPLGCARIVIELYREGARSDPFAVDDGIEFYKELYTLCSAKPDAHTFNALIRMCRVTQDADSAMFVVHEMAAFQVVPDANTFGHLIMICLECDNFQSAHLYFEDMLGRGLHLDQAARAEIRELCGSSTDQDAVKLRQHPEISEDVSEEEVANLATDEHTNPPNASTEAEEPEGHSDHKEVPGHDNQKRDME</sequence>
<reference evidence="10" key="1">
    <citation type="journal article" date="2016" name="Genome Announc.">
        <title>Draft genome sequences of fungus Aspergillus calidoustus.</title>
        <authorList>
            <person name="Horn F."/>
            <person name="Linde J."/>
            <person name="Mattern D.J."/>
            <person name="Walther G."/>
            <person name="Guthke R."/>
            <person name="Scherlach K."/>
            <person name="Martin K."/>
            <person name="Brakhage A.A."/>
            <person name="Petzke L."/>
            <person name="Valiante V."/>
        </authorList>
    </citation>
    <scope>NUCLEOTIDE SEQUENCE [LARGE SCALE GENOMIC DNA]</scope>
    <source>
        <strain evidence="10">SF006504</strain>
    </source>
</reference>
<dbReference type="InterPro" id="IPR057027">
    <property type="entry name" value="TPR_mt"/>
</dbReference>
<evidence type="ECO:0000313" key="9">
    <source>
        <dbReference type="EMBL" id="CEL00741.1"/>
    </source>
</evidence>
<feature type="region of interest" description="Disordered" evidence="6">
    <location>
        <begin position="113"/>
        <end position="175"/>
    </location>
</feature>
<dbReference type="InterPro" id="IPR033443">
    <property type="entry name" value="PROP1-like_PPR_dom"/>
</dbReference>
<evidence type="ECO:0000256" key="3">
    <source>
        <dbReference type="ARBA" id="ARBA00044493"/>
    </source>
</evidence>
<dbReference type="Pfam" id="PF17177">
    <property type="entry name" value="PPR_long"/>
    <property type="match status" value="1"/>
</dbReference>
<evidence type="ECO:0000313" key="10">
    <source>
        <dbReference type="Proteomes" id="UP000054771"/>
    </source>
</evidence>
<comment type="function">
    <text evidence="3">Regulates mitochondrial small subunit maturation by controlling 15S rRNA 5'-end processing. Localizes to the 5' precursor of the 15S rRNA in a position that is subsequently occupied by mS47 in the mature yeast mtSSU. Uses structure and sequence-specific RNA recognition, binding to a single-stranded region of the precursor and specifically recognizing bases -6 to -1. The exchange of Ccm1 for mS47 is coupled to the irreversible removal of precursor rRNA that is accompanied by conformational changes of the mitoribosomal proteins uS5m and mS26. These conformational changes signal completion of 5'-end rRNA processing through protection of the mature 5'-end of the 15S rRNA and stabilization of mS47. The removal of the 5' precursor together with the dissociation of Ccm1 may be catalyzed by the 5'-3' exoribonuclease Pet127. Involved in the specific removal of group I introns in mitochondrial encoded transcripts.</text>
</comment>
<organism evidence="9 10">
    <name type="scientific">Aspergillus calidoustus</name>
    <dbReference type="NCBI Taxonomy" id="454130"/>
    <lineage>
        <taxon>Eukaryota</taxon>
        <taxon>Fungi</taxon>
        <taxon>Dikarya</taxon>
        <taxon>Ascomycota</taxon>
        <taxon>Pezizomycotina</taxon>
        <taxon>Eurotiomycetes</taxon>
        <taxon>Eurotiomycetidae</taxon>
        <taxon>Eurotiales</taxon>
        <taxon>Aspergillaceae</taxon>
        <taxon>Aspergillus</taxon>
        <taxon>Aspergillus subgen. Nidulantes</taxon>
    </lineage>
</organism>
<evidence type="ECO:0000256" key="6">
    <source>
        <dbReference type="SAM" id="MobiDB-lite"/>
    </source>
</evidence>
<comment type="similarity">
    <text evidence="1">Belongs to the CCM1 family.</text>
</comment>
<dbReference type="PANTHER" id="PTHR47447">
    <property type="entry name" value="OS03G0856100 PROTEIN"/>
    <property type="match status" value="1"/>
</dbReference>
<dbReference type="Pfam" id="PF23276">
    <property type="entry name" value="TPR_24"/>
    <property type="match status" value="1"/>
</dbReference>
<dbReference type="OrthoDB" id="747253at2759"/>
<evidence type="ECO:0000259" key="8">
    <source>
        <dbReference type="Pfam" id="PF23276"/>
    </source>
</evidence>
<dbReference type="Gene3D" id="1.25.40.10">
    <property type="entry name" value="Tetratricopeptide repeat domain"/>
    <property type="match status" value="2"/>
</dbReference>
<keyword evidence="2" id="KW-0677">Repeat</keyword>
<evidence type="ECO:0000256" key="2">
    <source>
        <dbReference type="ARBA" id="ARBA00022737"/>
    </source>
</evidence>
<feature type="domain" description="PROP1-like PPR" evidence="7">
    <location>
        <begin position="526"/>
        <end position="623"/>
    </location>
</feature>
<dbReference type="OMA" id="TTHHYEL"/>
<name>A0A0U4YVA6_ASPCI</name>
<accession>A0A0U4YVA6</accession>
<comment type="subunit">
    <text evidence="4">Binds to mitochondrial small subunit 15S rRNA.</text>
</comment>
<keyword evidence="10" id="KW-1185">Reference proteome</keyword>
<dbReference type="InterPro" id="IPR002885">
    <property type="entry name" value="PPR_rpt"/>
</dbReference>
<feature type="compositionally biased region" description="Basic and acidic residues" evidence="6">
    <location>
        <begin position="678"/>
        <end position="698"/>
    </location>
</feature>
<gene>
    <name evidence="9" type="ORF">ASPCAL00337</name>
</gene>
<feature type="repeat" description="PPR" evidence="5">
    <location>
        <begin position="550"/>
        <end position="584"/>
    </location>
</feature>
<dbReference type="EMBL" id="CDMC01000001">
    <property type="protein sequence ID" value="CEL00741.1"/>
    <property type="molecule type" value="Genomic_DNA"/>
</dbReference>
<dbReference type="AlphaFoldDB" id="A0A0U4YVA6"/>
<feature type="compositionally biased region" description="Basic and acidic residues" evidence="6">
    <location>
        <begin position="123"/>
        <end position="154"/>
    </location>
</feature>
<evidence type="ECO:0000256" key="5">
    <source>
        <dbReference type="PROSITE-ProRule" id="PRU00708"/>
    </source>
</evidence>
<dbReference type="PANTHER" id="PTHR47447:SF23">
    <property type="entry name" value="PENTACOTRIPEPTIDE-REPEAT REGION OF PRORP DOMAIN-CONTAINING PROTEIN"/>
    <property type="match status" value="1"/>
</dbReference>
<dbReference type="Proteomes" id="UP000054771">
    <property type="component" value="Unassembled WGS sequence"/>
</dbReference>
<dbReference type="PROSITE" id="PS51375">
    <property type="entry name" value="PPR"/>
    <property type="match status" value="1"/>
</dbReference>